<feature type="transmembrane region" description="Helical" evidence="1">
    <location>
        <begin position="15"/>
        <end position="36"/>
    </location>
</feature>
<sequence>MRGRSGARNDRGNPVGGAIAQVASIGTLALGHFLWFTLRIAYRSDPKLAAAAACGCVCVVTGVTVWAVVT</sequence>
<keyword evidence="1" id="KW-0812">Transmembrane</keyword>
<dbReference type="EMBL" id="JAATJB010000005">
    <property type="protein sequence ID" value="NJB97876.1"/>
    <property type="molecule type" value="Genomic_DNA"/>
</dbReference>
<evidence type="ECO:0000256" key="1">
    <source>
        <dbReference type="SAM" id="Phobius"/>
    </source>
</evidence>
<evidence type="ECO:0000313" key="2">
    <source>
        <dbReference type="EMBL" id="NJB97876.1"/>
    </source>
</evidence>
<reference evidence="2 3" key="1">
    <citation type="submission" date="2020-03" db="EMBL/GenBank/DDBJ databases">
        <title>Genomic Encyclopedia of Type Strains, Phase IV (KMG-IV): sequencing the most valuable type-strain genomes for metagenomic binning, comparative biology and taxonomic classification.</title>
        <authorList>
            <person name="Goeker M."/>
        </authorList>
    </citation>
    <scope>NUCLEOTIDE SEQUENCE [LARGE SCALE GENOMIC DNA]</scope>
    <source>
        <strain evidence="2 3">DSM 7225</strain>
    </source>
</reference>
<dbReference type="AlphaFoldDB" id="A0A7X6BDG5"/>
<dbReference type="Proteomes" id="UP000531251">
    <property type="component" value="Unassembled WGS sequence"/>
</dbReference>
<feature type="transmembrane region" description="Helical" evidence="1">
    <location>
        <begin position="48"/>
        <end position="69"/>
    </location>
</feature>
<organism evidence="2 3">
    <name type="scientific">Sphingomonas trueperi</name>
    <dbReference type="NCBI Taxonomy" id="53317"/>
    <lineage>
        <taxon>Bacteria</taxon>
        <taxon>Pseudomonadati</taxon>
        <taxon>Pseudomonadota</taxon>
        <taxon>Alphaproteobacteria</taxon>
        <taxon>Sphingomonadales</taxon>
        <taxon>Sphingomonadaceae</taxon>
        <taxon>Sphingomonas</taxon>
    </lineage>
</organism>
<gene>
    <name evidence="2" type="ORF">GGR89_002191</name>
</gene>
<keyword evidence="1" id="KW-0472">Membrane</keyword>
<keyword evidence="1" id="KW-1133">Transmembrane helix</keyword>
<evidence type="ECO:0000313" key="3">
    <source>
        <dbReference type="Proteomes" id="UP000531251"/>
    </source>
</evidence>
<proteinExistence type="predicted"/>
<dbReference type="RefSeq" id="WP_125978404.1">
    <property type="nucleotide sequence ID" value="NZ_BAAADY010000014.1"/>
</dbReference>
<accession>A0A7X6BDG5</accession>
<comment type="caution">
    <text evidence="2">The sequence shown here is derived from an EMBL/GenBank/DDBJ whole genome shotgun (WGS) entry which is preliminary data.</text>
</comment>
<protein>
    <submittedName>
        <fullName evidence="2">Uncharacterized protein</fullName>
    </submittedName>
</protein>
<name>A0A7X6BDG5_9SPHN</name>
<keyword evidence="3" id="KW-1185">Reference proteome</keyword>